<proteinExistence type="predicted"/>
<name>S3D531_GLAL2</name>
<dbReference type="GeneID" id="19465633"/>
<dbReference type="HOGENOM" id="CLU_2996657_0_0_1"/>
<dbReference type="EMBL" id="KE145357">
    <property type="protein sequence ID" value="EPE33567.1"/>
    <property type="molecule type" value="Genomic_DNA"/>
</dbReference>
<dbReference type="AlphaFoldDB" id="S3D531"/>
<organism evidence="1 2">
    <name type="scientific">Glarea lozoyensis (strain ATCC 20868 / MF5171)</name>
    <dbReference type="NCBI Taxonomy" id="1116229"/>
    <lineage>
        <taxon>Eukaryota</taxon>
        <taxon>Fungi</taxon>
        <taxon>Dikarya</taxon>
        <taxon>Ascomycota</taxon>
        <taxon>Pezizomycotina</taxon>
        <taxon>Leotiomycetes</taxon>
        <taxon>Helotiales</taxon>
        <taxon>Helotiaceae</taxon>
        <taxon>Glarea</taxon>
    </lineage>
</organism>
<keyword evidence="2" id="KW-1185">Reference proteome</keyword>
<evidence type="ECO:0000313" key="1">
    <source>
        <dbReference type="EMBL" id="EPE33567.1"/>
    </source>
</evidence>
<reference evidence="1 2" key="1">
    <citation type="journal article" date="2013" name="BMC Genomics">
        <title>Genomics-driven discovery of the pneumocandin biosynthetic gene cluster in the fungus Glarea lozoyensis.</title>
        <authorList>
            <person name="Chen L."/>
            <person name="Yue Q."/>
            <person name="Zhang X."/>
            <person name="Xiang M."/>
            <person name="Wang C."/>
            <person name="Li S."/>
            <person name="Che Y."/>
            <person name="Ortiz-Lopez F.J."/>
            <person name="Bills G.F."/>
            <person name="Liu X."/>
            <person name="An Z."/>
        </authorList>
    </citation>
    <scope>NUCLEOTIDE SEQUENCE [LARGE SCALE GENOMIC DNA]</scope>
    <source>
        <strain evidence="2">ATCC 20868 / MF5171</strain>
    </source>
</reference>
<dbReference type="RefSeq" id="XP_008078719.1">
    <property type="nucleotide sequence ID" value="XM_008080528.1"/>
</dbReference>
<accession>S3D531</accession>
<sequence length="57" mass="5855">MASAASQTGKARGDCTSGTDLIGRAEIGVQVLDLAFISECCGRMRSIVSQFASLGNC</sequence>
<dbReference type="KEGG" id="glz:GLAREA_06580"/>
<evidence type="ECO:0000313" key="2">
    <source>
        <dbReference type="Proteomes" id="UP000016922"/>
    </source>
</evidence>
<dbReference type="Proteomes" id="UP000016922">
    <property type="component" value="Unassembled WGS sequence"/>
</dbReference>
<protein>
    <submittedName>
        <fullName evidence="1">Uncharacterized protein</fullName>
    </submittedName>
</protein>
<gene>
    <name evidence="1" type="ORF">GLAREA_06580</name>
</gene>